<organism evidence="1">
    <name type="scientific">Cacopsylla melanoneura</name>
    <dbReference type="NCBI Taxonomy" id="428564"/>
    <lineage>
        <taxon>Eukaryota</taxon>
        <taxon>Metazoa</taxon>
        <taxon>Ecdysozoa</taxon>
        <taxon>Arthropoda</taxon>
        <taxon>Hexapoda</taxon>
        <taxon>Insecta</taxon>
        <taxon>Pterygota</taxon>
        <taxon>Neoptera</taxon>
        <taxon>Paraneoptera</taxon>
        <taxon>Hemiptera</taxon>
        <taxon>Sternorrhyncha</taxon>
        <taxon>Psylloidea</taxon>
        <taxon>Psyllidae</taxon>
        <taxon>Psyllinae</taxon>
        <taxon>Cacopsylla</taxon>
    </lineage>
</organism>
<proteinExistence type="predicted"/>
<dbReference type="AlphaFoldDB" id="A0A8D8VN53"/>
<protein>
    <submittedName>
        <fullName evidence="1">Uncharacterized protein</fullName>
    </submittedName>
</protein>
<sequence>MITEVIVVAITVMYVGAPRMSSIEKGKVLAGFMLRAGMVIAQAGSMRSSVQFVFRGTEIVPASPAHFVHSCGMVCATVNVVVRRLSHGYASSTVSVPSTKIWQGHGSFVLIALCVPGLGTPCPAYTGSSWSCLSCSCMMNLSCPMYDHCHTRSV</sequence>
<accession>A0A8D8VN53</accession>
<evidence type="ECO:0000313" key="1">
    <source>
        <dbReference type="EMBL" id="CAG6627425.1"/>
    </source>
</evidence>
<dbReference type="EMBL" id="HBUF01065292">
    <property type="protein sequence ID" value="CAG6627425.1"/>
    <property type="molecule type" value="Transcribed_RNA"/>
</dbReference>
<name>A0A8D8VN53_9HEMI</name>
<reference evidence="1" key="1">
    <citation type="submission" date="2021-05" db="EMBL/GenBank/DDBJ databases">
        <authorList>
            <person name="Alioto T."/>
            <person name="Alioto T."/>
            <person name="Gomez Garrido J."/>
        </authorList>
    </citation>
    <scope>NUCLEOTIDE SEQUENCE</scope>
</reference>